<reference evidence="2" key="1">
    <citation type="submission" date="2022-11" db="UniProtKB">
        <authorList>
            <consortium name="WormBaseParasite"/>
        </authorList>
    </citation>
    <scope>IDENTIFICATION</scope>
</reference>
<evidence type="ECO:0000313" key="1">
    <source>
        <dbReference type="Proteomes" id="UP000887579"/>
    </source>
</evidence>
<evidence type="ECO:0000313" key="2">
    <source>
        <dbReference type="WBParaSite" id="ES5_v2.g24968.t1"/>
    </source>
</evidence>
<dbReference type="WBParaSite" id="ES5_v2.g24968.t1">
    <property type="protein sequence ID" value="ES5_v2.g24968.t1"/>
    <property type="gene ID" value="ES5_v2.g24968"/>
</dbReference>
<organism evidence="1 2">
    <name type="scientific">Panagrolaimus sp. ES5</name>
    <dbReference type="NCBI Taxonomy" id="591445"/>
    <lineage>
        <taxon>Eukaryota</taxon>
        <taxon>Metazoa</taxon>
        <taxon>Ecdysozoa</taxon>
        <taxon>Nematoda</taxon>
        <taxon>Chromadorea</taxon>
        <taxon>Rhabditida</taxon>
        <taxon>Tylenchina</taxon>
        <taxon>Panagrolaimomorpha</taxon>
        <taxon>Panagrolaimoidea</taxon>
        <taxon>Panagrolaimidae</taxon>
        <taxon>Panagrolaimus</taxon>
    </lineage>
</organism>
<dbReference type="Proteomes" id="UP000887579">
    <property type="component" value="Unplaced"/>
</dbReference>
<sequence>MKELERGVVSHFVAKFPQIKENVALVHQSYIIYTKKLKSTIYDLSTKFRELVPAIDQLATSTFALPPMESLSSRDAEYRAGQLLSQLIHEKANGAFSEYGRLVIDSTNSGEIHNALQKK</sequence>
<protein>
    <submittedName>
        <fullName evidence="2">Uncharacterized protein</fullName>
    </submittedName>
</protein>
<name>A0AC34G5K0_9BILA</name>
<proteinExistence type="predicted"/>
<accession>A0AC34G5K0</accession>